<gene>
    <name evidence="1" type="ORF">WDU93_01540</name>
</gene>
<name>A0ABU8LG97_9MICO</name>
<keyword evidence="2" id="KW-1185">Reference proteome</keyword>
<reference evidence="1 2" key="1">
    <citation type="submission" date="2024-02" db="EMBL/GenBank/DDBJ databases">
        <authorList>
            <person name="Saticioglu I.B."/>
        </authorList>
    </citation>
    <scope>NUCLEOTIDE SEQUENCE [LARGE SCALE GENOMIC DNA]</scope>
    <source>
        <strain evidence="1 2">Mu-43</strain>
    </source>
</reference>
<dbReference type="EMBL" id="JBBDGN010000001">
    <property type="protein sequence ID" value="MEJ1090359.1"/>
    <property type="molecule type" value="Genomic_DNA"/>
</dbReference>
<accession>A0ABU8LG97</accession>
<evidence type="ECO:0000313" key="2">
    <source>
        <dbReference type="Proteomes" id="UP001366085"/>
    </source>
</evidence>
<proteinExistence type="predicted"/>
<comment type="caution">
    <text evidence="1">The sequence shown here is derived from an EMBL/GenBank/DDBJ whole genome shotgun (WGS) entry which is preliminary data.</text>
</comment>
<dbReference type="Proteomes" id="UP001366085">
    <property type="component" value="Unassembled WGS sequence"/>
</dbReference>
<dbReference type="RefSeq" id="WP_337316652.1">
    <property type="nucleotide sequence ID" value="NZ_JBBDGN010000001.1"/>
</dbReference>
<protein>
    <submittedName>
        <fullName evidence="1">Uncharacterized protein</fullName>
    </submittedName>
</protein>
<sequence length="186" mass="19157">MAELVMAPNPAVWQVVPGLSDAAAWYERQIAAAPEAAREAVAGASALALRARLDTELSQVLLLCDPPAELYAMLGIAALDGVPAPETAAGAVGVAESLVASPWPAEALPFDLDGVRGWRVTILDEQDAGGDDQVALPQTVSSVYVMSVDGRCVVATLSSLPPLAAAVVQVLAEQVIATFGVEEDAR</sequence>
<organism evidence="1 2">
    <name type="scientific">Microbacterium istanbulense</name>
    <dbReference type="NCBI Taxonomy" id="3122049"/>
    <lineage>
        <taxon>Bacteria</taxon>
        <taxon>Bacillati</taxon>
        <taxon>Actinomycetota</taxon>
        <taxon>Actinomycetes</taxon>
        <taxon>Micrococcales</taxon>
        <taxon>Microbacteriaceae</taxon>
        <taxon>Microbacterium</taxon>
    </lineage>
</organism>
<evidence type="ECO:0000313" key="1">
    <source>
        <dbReference type="EMBL" id="MEJ1090359.1"/>
    </source>
</evidence>